<organism evidence="12 13">
    <name type="scientific">Crenothrix polyspora</name>
    <dbReference type="NCBI Taxonomy" id="360316"/>
    <lineage>
        <taxon>Bacteria</taxon>
        <taxon>Pseudomonadati</taxon>
        <taxon>Pseudomonadota</taxon>
        <taxon>Gammaproteobacteria</taxon>
        <taxon>Methylococcales</taxon>
        <taxon>Crenotrichaceae</taxon>
        <taxon>Crenothrix</taxon>
    </lineage>
</organism>
<sequence>MLTETLENPSSFEDLQLLAPLLQAVTKLGYEKPTPVQFQAIPPALKLLDLLVSAETGSGKTAAFLLPTLQHLLNVPPSRRGARVLILTPTRELAQQILQNCQQLAEFTNLTAGLITGGDDFKRQQNLFRKNTDIVIATPGRLLELMALDTPYLSSVEVLILDEADRMLDMGFREDVLNIVKHCSNEERQTLLFSATLTHFGVIKIADQVLKNPKTVALNTLHDGHSNIEQQIILADHNEHKQKLLAWLLQNQAYDKALIFTNSRIQAVELGNYLQQHDCRVASLHGEMEQKERNRVMGLFRSGTVNVMTATDLAARGLDIGGINLVVNFDVPRNGINYIHRIGRSGRADEQGVAISLVKHTEWNLMASIERFLKQNFTRRTVEGLVGSYKGPKKVKGSGKAAGNKIKVEPKKEPEKKVKIRDRDKKNIGKRRVPTVKAVEE</sequence>
<feature type="domain" description="Helicase C-terminal" evidence="10">
    <location>
        <begin position="227"/>
        <end position="393"/>
    </location>
</feature>
<keyword evidence="12" id="KW-0548">Nucleotidyltransferase</keyword>
<feature type="domain" description="DEAD-box RNA helicase Q" evidence="11">
    <location>
        <begin position="10"/>
        <end position="38"/>
    </location>
</feature>
<dbReference type="EMBL" id="FUKI01000111">
    <property type="protein sequence ID" value="SJM93003.1"/>
    <property type="molecule type" value="Genomic_DNA"/>
</dbReference>
<keyword evidence="1 7" id="KW-0547">Nucleotide-binding</keyword>
<evidence type="ECO:0000256" key="5">
    <source>
        <dbReference type="ARBA" id="ARBA00038437"/>
    </source>
</evidence>
<gene>
    <name evidence="12" type="primary">srmB</name>
    <name evidence="12" type="ORF">CRENPOLYSF1_360019</name>
</gene>
<feature type="domain" description="Helicase ATP-binding" evidence="9">
    <location>
        <begin position="41"/>
        <end position="215"/>
    </location>
</feature>
<dbReference type="InterPro" id="IPR014001">
    <property type="entry name" value="Helicase_ATP-bd"/>
</dbReference>
<comment type="similarity">
    <text evidence="5 7">Belongs to the DEAD box helicase family.</text>
</comment>
<evidence type="ECO:0000256" key="7">
    <source>
        <dbReference type="RuleBase" id="RU000492"/>
    </source>
</evidence>
<evidence type="ECO:0000256" key="2">
    <source>
        <dbReference type="ARBA" id="ARBA00022801"/>
    </source>
</evidence>
<dbReference type="PROSITE" id="PS51194">
    <property type="entry name" value="HELICASE_CTER"/>
    <property type="match status" value="1"/>
</dbReference>
<dbReference type="PROSITE" id="PS51195">
    <property type="entry name" value="Q_MOTIF"/>
    <property type="match status" value="1"/>
</dbReference>
<keyword evidence="13" id="KW-1185">Reference proteome</keyword>
<dbReference type="CDD" id="cd18787">
    <property type="entry name" value="SF2_C_DEAD"/>
    <property type="match status" value="1"/>
</dbReference>
<evidence type="ECO:0000256" key="6">
    <source>
        <dbReference type="PROSITE-ProRule" id="PRU00552"/>
    </source>
</evidence>
<evidence type="ECO:0000313" key="12">
    <source>
        <dbReference type="EMBL" id="SJM93003.1"/>
    </source>
</evidence>
<dbReference type="EC" id="2.7.7.-" evidence="12"/>
<dbReference type="GO" id="GO:0016787">
    <property type="term" value="F:hydrolase activity"/>
    <property type="evidence" value="ECO:0007669"/>
    <property type="project" value="UniProtKB-KW"/>
</dbReference>
<dbReference type="SMART" id="SM00490">
    <property type="entry name" value="HELICc"/>
    <property type="match status" value="1"/>
</dbReference>
<feature type="region of interest" description="Disordered" evidence="8">
    <location>
        <begin position="392"/>
        <end position="441"/>
    </location>
</feature>
<dbReference type="Gene3D" id="3.40.50.300">
    <property type="entry name" value="P-loop containing nucleotide triphosphate hydrolases"/>
    <property type="match status" value="2"/>
</dbReference>
<dbReference type="PROSITE" id="PS51192">
    <property type="entry name" value="HELICASE_ATP_BIND_1"/>
    <property type="match status" value="1"/>
</dbReference>
<dbReference type="Proteomes" id="UP000195667">
    <property type="component" value="Unassembled WGS sequence"/>
</dbReference>
<dbReference type="GO" id="GO:0003724">
    <property type="term" value="F:RNA helicase activity"/>
    <property type="evidence" value="ECO:0007669"/>
    <property type="project" value="InterPro"/>
</dbReference>
<dbReference type="GO" id="GO:0005524">
    <property type="term" value="F:ATP binding"/>
    <property type="evidence" value="ECO:0007669"/>
    <property type="project" value="UniProtKB-KW"/>
</dbReference>
<keyword evidence="12" id="KW-0808">Transferase</keyword>
<dbReference type="OrthoDB" id="9805696at2"/>
<dbReference type="InterPro" id="IPR014014">
    <property type="entry name" value="RNA_helicase_DEAD_Q_motif"/>
</dbReference>
<dbReference type="Pfam" id="PF00271">
    <property type="entry name" value="Helicase_C"/>
    <property type="match status" value="1"/>
</dbReference>
<dbReference type="AlphaFoldDB" id="A0A1R4H9V6"/>
<dbReference type="GO" id="GO:0005829">
    <property type="term" value="C:cytosol"/>
    <property type="evidence" value="ECO:0007669"/>
    <property type="project" value="TreeGrafter"/>
</dbReference>
<reference evidence="13" key="1">
    <citation type="submission" date="2017-02" db="EMBL/GenBank/DDBJ databases">
        <authorList>
            <person name="Daims H."/>
        </authorList>
    </citation>
    <scope>NUCLEOTIDE SEQUENCE [LARGE SCALE GENOMIC DNA]</scope>
</reference>
<dbReference type="InterPro" id="IPR000629">
    <property type="entry name" value="RNA-helicase_DEAD-box_CS"/>
</dbReference>
<name>A0A1R4H9V6_9GAMM</name>
<dbReference type="SMART" id="SM00487">
    <property type="entry name" value="DEXDc"/>
    <property type="match status" value="1"/>
</dbReference>
<dbReference type="PANTHER" id="PTHR47959">
    <property type="entry name" value="ATP-DEPENDENT RNA HELICASE RHLE-RELATED"/>
    <property type="match status" value="1"/>
</dbReference>
<dbReference type="PROSITE" id="PS00039">
    <property type="entry name" value="DEAD_ATP_HELICASE"/>
    <property type="match status" value="1"/>
</dbReference>
<evidence type="ECO:0000256" key="1">
    <source>
        <dbReference type="ARBA" id="ARBA00022741"/>
    </source>
</evidence>
<dbReference type="InterPro" id="IPR011545">
    <property type="entry name" value="DEAD/DEAH_box_helicase_dom"/>
</dbReference>
<accession>A0A1R4H9V6</accession>
<protein>
    <submittedName>
        <fullName evidence="12">ATP-dependent RNA helicase</fullName>
        <ecNumber evidence="12">2.7.7.-</ecNumber>
    </submittedName>
</protein>
<evidence type="ECO:0000256" key="4">
    <source>
        <dbReference type="ARBA" id="ARBA00022840"/>
    </source>
</evidence>
<feature type="compositionally biased region" description="Basic and acidic residues" evidence="8">
    <location>
        <begin position="406"/>
        <end position="427"/>
    </location>
</feature>
<dbReference type="InterPro" id="IPR027417">
    <property type="entry name" value="P-loop_NTPase"/>
</dbReference>
<dbReference type="PANTHER" id="PTHR47959:SF3">
    <property type="entry name" value="ATP-DEPENDENT RNA HELICASE SRMB"/>
    <property type="match status" value="1"/>
</dbReference>
<dbReference type="InterPro" id="IPR044742">
    <property type="entry name" value="DEAD/DEAH_RhlB"/>
</dbReference>
<evidence type="ECO:0000313" key="13">
    <source>
        <dbReference type="Proteomes" id="UP000195667"/>
    </source>
</evidence>
<keyword evidence="4 7" id="KW-0067">ATP-binding</keyword>
<evidence type="ECO:0000256" key="8">
    <source>
        <dbReference type="SAM" id="MobiDB-lite"/>
    </source>
</evidence>
<dbReference type="RefSeq" id="WP_087143643.1">
    <property type="nucleotide sequence ID" value="NZ_FUKI01000111.1"/>
</dbReference>
<dbReference type="InterPro" id="IPR001650">
    <property type="entry name" value="Helicase_C-like"/>
</dbReference>
<dbReference type="GO" id="GO:0016779">
    <property type="term" value="F:nucleotidyltransferase activity"/>
    <property type="evidence" value="ECO:0007669"/>
    <property type="project" value="UniProtKB-KW"/>
</dbReference>
<dbReference type="Pfam" id="PF00270">
    <property type="entry name" value="DEAD"/>
    <property type="match status" value="1"/>
</dbReference>
<dbReference type="InterPro" id="IPR050079">
    <property type="entry name" value="DEAD_box_RNA_helicase"/>
</dbReference>
<proteinExistence type="inferred from homology"/>
<evidence type="ECO:0000259" key="11">
    <source>
        <dbReference type="PROSITE" id="PS51195"/>
    </source>
</evidence>
<evidence type="ECO:0000256" key="3">
    <source>
        <dbReference type="ARBA" id="ARBA00022806"/>
    </source>
</evidence>
<evidence type="ECO:0000259" key="9">
    <source>
        <dbReference type="PROSITE" id="PS51192"/>
    </source>
</evidence>
<keyword evidence="3 7" id="KW-0347">Helicase</keyword>
<dbReference type="SUPFAM" id="SSF52540">
    <property type="entry name" value="P-loop containing nucleoside triphosphate hydrolases"/>
    <property type="match status" value="1"/>
</dbReference>
<dbReference type="GO" id="GO:0003676">
    <property type="term" value="F:nucleic acid binding"/>
    <property type="evidence" value="ECO:0007669"/>
    <property type="project" value="InterPro"/>
</dbReference>
<feature type="short sequence motif" description="Q motif" evidence="6">
    <location>
        <begin position="10"/>
        <end position="38"/>
    </location>
</feature>
<keyword evidence="2 7" id="KW-0378">Hydrolase</keyword>
<evidence type="ECO:0000259" key="10">
    <source>
        <dbReference type="PROSITE" id="PS51194"/>
    </source>
</evidence>
<dbReference type="CDD" id="cd00268">
    <property type="entry name" value="DEADc"/>
    <property type="match status" value="1"/>
</dbReference>